<name>A0AAD4TN72_OVIAM</name>
<sequence length="214" mass="24223">ELRMFDKTVHSSDTLCFGIWFLFFQFAFLLQINTFYIFCIHNIHGICSVVKKSVIRSGHLKACKNRTIKLYNEIENQRSVTFSVSSAFESTRFGKSTALEMVGSDVLLKQPQDEEKQTEMKTKLTHILRQLAIFFLSVNKLGEGGGSVIAFTLTIYRSNHAMGSIQKPGLLPAIAFWQKGSEKEMGNLKAEVSQHRSRAVGGGERFLEEEFSLQ</sequence>
<accession>A0AAD4TN72</accession>
<feature type="transmembrane region" description="Helical" evidence="1">
    <location>
        <begin position="12"/>
        <end position="38"/>
    </location>
</feature>
<dbReference type="EMBL" id="JAKZEL010000027">
    <property type="protein sequence ID" value="KAI4529612.1"/>
    <property type="molecule type" value="Genomic_DNA"/>
</dbReference>
<protein>
    <submittedName>
        <fullName evidence="2">Uncharacterized protein</fullName>
    </submittedName>
</protein>
<organism evidence="2 3">
    <name type="scientific">Ovis ammon polii</name>
    <dbReference type="NCBI Taxonomy" id="230172"/>
    <lineage>
        <taxon>Eukaryota</taxon>
        <taxon>Metazoa</taxon>
        <taxon>Chordata</taxon>
        <taxon>Craniata</taxon>
        <taxon>Vertebrata</taxon>
        <taxon>Euteleostomi</taxon>
        <taxon>Mammalia</taxon>
        <taxon>Eutheria</taxon>
        <taxon>Laurasiatheria</taxon>
        <taxon>Artiodactyla</taxon>
        <taxon>Ruminantia</taxon>
        <taxon>Pecora</taxon>
        <taxon>Bovidae</taxon>
        <taxon>Caprinae</taxon>
        <taxon>Ovis</taxon>
    </lineage>
</organism>
<proteinExistence type="predicted"/>
<keyword evidence="1" id="KW-0472">Membrane</keyword>
<dbReference type="AlphaFoldDB" id="A0AAD4TN72"/>
<keyword evidence="3" id="KW-1185">Reference proteome</keyword>
<keyword evidence="1" id="KW-0812">Transmembrane</keyword>
<evidence type="ECO:0000256" key="1">
    <source>
        <dbReference type="SAM" id="Phobius"/>
    </source>
</evidence>
<evidence type="ECO:0000313" key="3">
    <source>
        <dbReference type="Proteomes" id="UP001214576"/>
    </source>
</evidence>
<gene>
    <name evidence="2" type="ORF">MG293_020290</name>
</gene>
<comment type="caution">
    <text evidence="2">The sequence shown here is derived from an EMBL/GenBank/DDBJ whole genome shotgun (WGS) entry which is preliminary data.</text>
</comment>
<feature type="non-terminal residue" evidence="2">
    <location>
        <position position="214"/>
    </location>
</feature>
<reference evidence="2" key="1">
    <citation type="submission" date="2022-03" db="EMBL/GenBank/DDBJ databases">
        <title>Genomic analyses of argali, domestic sheep and their hybrids provide insights into chromosomal evolution, heterosis and genetic basis of agronomic traits.</title>
        <authorList>
            <person name="Li M."/>
        </authorList>
    </citation>
    <scope>NUCLEOTIDE SEQUENCE</scope>
    <source>
        <strain evidence="2">CAU-MHL-2022a</strain>
        <tissue evidence="2">Skin</tissue>
    </source>
</reference>
<keyword evidence="1" id="KW-1133">Transmembrane helix</keyword>
<evidence type="ECO:0000313" key="2">
    <source>
        <dbReference type="EMBL" id="KAI4529612.1"/>
    </source>
</evidence>
<dbReference type="Proteomes" id="UP001214576">
    <property type="component" value="Unassembled WGS sequence"/>
</dbReference>